<dbReference type="RefSeq" id="WP_199445656.1">
    <property type="nucleotide sequence ID" value="NZ_BANB01000543.1"/>
</dbReference>
<reference evidence="1 2" key="1">
    <citation type="submission" date="2012-11" db="EMBL/GenBank/DDBJ databases">
        <title>Whole genome sequence of Acidisphaera rubrifaciens HS-AP3.</title>
        <authorList>
            <person name="Azuma Y."/>
            <person name="Higashiura N."/>
            <person name="Hirakawa H."/>
            <person name="Matsushita K."/>
        </authorList>
    </citation>
    <scope>NUCLEOTIDE SEQUENCE [LARGE SCALE GENOMIC DNA]</scope>
    <source>
        <strain evidence="1 2">HS-AP3</strain>
    </source>
</reference>
<dbReference type="Proteomes" id="UP000032680">
    <property type="component" value="Unassembled WGS sequence"/>
</dbReference>
<organism evidence="1 2">
    <name type="scientific">Acidisphaera rubrifaciens HS-AP3</name>
    <dbReference type="NCBI Taxonomy" id="1231350"/>
    <lineage>
        <taxon>Bacteria</taxon>
        <taxon>Pseudomonadati</taxon>
        <taxon>Pseudomonadota</taxon>
        <taxon>Alphaproteobacteria</taxon>
        <taxon>Acetobacterales</taxon>
        <taxon>Acetobacteraceae</taxon>
        <taxon>Acidisphaera</taxon>
    </lineage>
</organism>
<evidence type="ECO:0000313" key="1">
    <source>
        <dbReference type="EMBL" id="GAN77961.1"/>
    </source>
</evidence>
<proteinExistence type="predicted"/>
<comment type="caution">
    <text evidence="1">The sequence shown here is derived from an EMBL/GenBank/DDBJ whole genome shotgun (WGS) entry which is preliminary data.</text>
</comment>
<dbReference type="AlphaFoldDB" id="A0A0D6P9C3"/>
<keyword evidence="2" id="KW-1185">Reference proteome</keyword>
<sequence>MTDDDASKDDFFNRIGLLAEEMSNAHGKDFAMGVLILAARFLAEGKPLKRSSEGEAS</sequence>
<name>A0A0D6P9C3_9PROT</name>
<protein>
    <submittedName>
        <fullName evidence="1">Uncharacterized protein</fullName>
    </submittedName>
</protein>
<dbReference type="EMBL" id="BANB01000543">
    <property type="protein sequence ID" value="GAN77961.1"/>
    <property type="molecule type" value="Genomic_DNA"/>
</dbReference>
<gene>
    <name evidence="1" type="ORF">Asru_0543_08</name>
</gene>
<evidence type="ECO:0000313" key="2">
    <source>
        <dbReference type="Proteomes" id="UP000032680"/>
    </source>
</evidence>
<accession>A0A0D6P9C3</accession>